<proteinExistence type="predicted"/>
<reference evidence="2 3" key="1">
    <citation type="journal article" date="2016" name="Genome Announc.">
        <title>Draft Whole-Genome Sequence of Trichoderma gamsii T6085, a Promising Biocontrol Agent of Fusarium Head Blight on Wheat.</title>
        <authorList>
            <person name="Baroncelli R."/>
            <person name="Zapparata A."/>
            <person name="Piaggeschi G."/>
            <person name="Sarrocco S."/>
            <person name="Vannacci G."/>
        </authorList>
    </citation>
    <scope>NUCLEOTIDE SEQUENCE [LARGE SCALE GENOMIC DNA]</scope>
    <source>
        <strain evidence="2 3">T6085</strain>
    </source>
</reference>
<dbReference type="GeneID" id="29984766"/>
<dbReference type="EMBL" id="JPDN02000001">
    <property type="protein sequence ID" value="PON30623.1"/>
    <property type="molecule type" value="Genomic_DNA"/>
</dbReference>
<evidence type="ECO:0000313" key="3">
    <source>
        <dbReference type="Proteomes" id="UP000054821"/>
    </source>
</evidence>
<dbReference type="AlphaFoldDB" id="A0A2P5A258"/>
<keyword evidence="3" id="KW-1185">Reference proteome</keyword>
<dbReference type="RefSeq" id="XP_018662223.1">
    <property type="nucleotide sequence ID" value="XM_018804683.1"/>
</dbReference>
<feature type="compositionally biased region" description="Polar residues" evidence="1">
    <location>
        <begin position="32"/>
        <end position="45"/>
    </location>
</feature>
<protein>
    <submittedName>
        <fullName evidence="2">Uncharacterized protein</fullName>
    </submittedName>
</protein>
<comment type="caution">
    <text evidence="2">The sequence shown here is derived from an EMBL/GenBank/DDBJ whole genome shotgun (WGS) entry which is preliminary data.</text>
</comment>
<evidence type="ECO:0000313" key="2">
    <source>
        <dbReference type="EMBL" id="PON30623.1"/>
    </source>
</evidence>
<feature type="compositionally biased region" description="Basic and acidic residues" evidence="1">
    <location>
        <begin position="140"/>
        <end position="149"/>
    </location>
</feature>
<name>A0A2P5A258_9HYPO</name>
<sequence length="149" mass="15743">MPVAQRRNDKPAVSRIAAACAKRADGNCFQHAATSNPASSISEHQPNLGEAARPRGEDSSPPTTIVSCHSANLLGSWSAMPLDPCAQSAGRVSQPADWQRSTRRSGPGATAATKLVRLGQRPTSSFKPPASGSPIFCFPEPERSHQMLV</sequence>
<dbReference type="Proteomes" id="UP000054821">
    <property type="component" value="Unassembled WGS sequence"/>
</dbReference>
<feature type="region of interest" description="Disordered" evidence="1">
    <location>
        <begin position="86"/>
        <end position="149"/>
    </location>
</feature>
<evidence type="ECO:0000256" key="1">
    <source>
        <dbReference type="SAM" id="MobiDB-lite"/>
    </source>
</evidence>
<feature type="region of interest" description="Disordered" evidence="1">
    <location>
        <begin position="31"/>
        <end position="64"/>
    </location>
</feature>
<accession>A0A2P5A258</accession>
<organism evidence="2 3">
    <name type="scientific">Trichoderma gamsii</name>
    <dbReference type="NCBI Taxonomy" id="398673"/>
    <lineage>
        <taxon>Eukaryota</taxon>
        <taxon>Fungi</taxon>
        <taxon>Dikarya</taxon>
        <taxon>Ascomycota</taxon>
        <taxon>Pezizomycotina</taxon>
        <taxon>Sordariomycetes</taxon>
        <taxon>Hypocreomycetidae</taxon>
        <taxon>Hypocreales</taxon>
        <taxon>Hypocreaceae</taxon>
        <taxon>Trichoderma</taxon>
    </lineage>
</organism>
<gene>
    <name evidence="2" type="ORF">TGAM01_v200043</name>
</gene>